<reference evidence="1" key="1">
    <citation type="submission" date="2018-05" db="EMBL/GenBank/DDBJ databases">
        <authorList>
            <person name="Lanie J.A."/>
            <person name="Ng W.-L."/>
            <person name="Kazmierczak K.M."/>
            <person name="Andrzejewski T.M."/>
            <person name="Davidsen T.M."/>
            <person name="Wayne K.J."/>
            <person name="Tettelin H."/>
            <person name="Glass J.I."/>
            <person name="Rusch D."/>
            <person name="Podicherti R."/>
            <person name="Tsui H.-C.T."/>
            <person name="Winkler M.E."/>
        </authorList>
    </citation>
    <scope>NUCLEOTIDE SEQUENCE</scope>
</reference>
<protein>
    <submittedName>
        <fullName evidence="1">Uncharacterized protein</fullName>
    </submittedName>
</protein>
<evidence type="ECO:0000313" key="1">
    <source>
        <dbReference type="EMBL" id="SVD52394.1"/>
    </source>
</evidence>
<sequence>LPNIPKYGLFLQANGTKLAQKFSLVRACSDFICSMSDCEELVGVTHRKLVVC</sequence>
<dbReference type="AlphaFoldDB" id="A0A382W144"/>
<proteinExistence type="predicted"/>
<organism evidence="1">
    <name type="scientific">marine metagenome</name>
    <dbReference type="NCBI Taxonomy" id="408172"/>
    <lineage>
        <taxon>unclassified sequences</taxon>
        <taxon>metagenomes</taxon>
        <taxon>ecological metagenomes</taxon>
    </lineage>
</organism>
<name>A0A382W144_9ZZZZ</name>
<feature type="non-terminal residue" evidence="1">
    <location>
        <position position="52"/>
    </location>
</feature>
<feature type="non-terminal residue" evidence="1">
    <location>
        <position position="1"/>
    </location>
</feature>
<gene>
    <name evidence="1" type="ORF">METZ01_LOCUS405248</name>
</gene>
<dbReference type="EMBL" id="UINC01156145">
    <property type="protein sequence ID" value="SVD52394.1"/>
    <property type="molecule type" value="Genomic_DNA"/>
</dbReference>
<accession>A0A382W144</accession>